<dbReference type="InterPro" id="IPR007454">
    <property type="entry name" value="UPF0250_YbeD-like"/>
</dbReference>
<dbReference type="KEGG" id="mng:MNEG_12478"/>
<evidence type="ECO:0000313" key="2">
    <source>
        <dbReference type="EMBL" id="KIY95484.1"/>
    </source>
</evidence>
<dbReference type="EMBL" id="KK103484">
    <property type="protein sequence ID" value="KIY95484.1"/>
    <property type="molecule type" value="Genomic_DNA"/>
</dbReference>
<dbReference type="Gene3D" id="3.30.70.260">
    <property type="match status" value="1"/>
</dbReference>
<feature type="region of interest" description="Disordered" evidence="1">
    <location>
        <begin position="25"/>
        <end position="56"/>
    </location>
</feature>
<evidence type="ECO:0000256" key="1">
    <source>
        <dbReference type="SAM" id="MobiDB-lite"/>
    </source>
</evidence>
<dbReference type="InterPro" id="IPR027471">
    <property type="entry name" value="YbeD-like_sf"/>
</dbReference>
<gene>
    <name evidence="2" type="ORF">MNEG_12478</name>
</gene>
<reference evidence="2 3" key="1">
    <citation type="journal article" date="2013" name="BMC Genomics">
        <title>Reconstruction of the lipid metabolism for the microalga Monoraphidium neglectum from its genome sequence reveals characteristics suitable for biofuel production.</title>
        <authorList>
            <person name="Bogen C."/>
            <person name="Al-Dilaimi A."/>
            <person name="Albersmeier A."/>
            <person name="Wichmann J."/>
            <person name="Grundmann M."/>
            <person name="Rupp O."/>
            <person name="Lauersen K.J."/>
            <person name="Blifernez-Klassen O."/>
            <person name="Kalinowski J."/>
            <person name="Goesmann A."/>
            <person name="Mussgnug J.H."/>
            <person name="Kruse O."/>
        </authorList>
    </citation>
    <scope>NUCLEOTIDE SEQUENCE [LARGE SCALE GENOMIC DNA]</scope>
    <source>
        <strain evidence="2 3">SAG 48.87</strain>
    </source>
</reference>
<dbReference type="Pfam" id="PF04359">
    <property type="entry name" value="DUF493"/>
    <property type="match status" value="1"/>
</dbReference>
<proteinExistence type="predicted"/>
<dbReference type="PANTHER" id="PTHR34782">
    <property type="entry name" value="PHOSPHORIBOSYLFORMYLGLYCINAMIDINE SYNTHASE"/>
    <property type="match status" value="1"/>
</dbReference>
<name>A0A0D2LV67_9CHLO</name>
<dbReference type="Proteomes" id="UP000054498">
    <property type="component" value="Unassembled WGS sequence"/>
</dbReference>
<dbReference type="RefSeq" id="XP_013894504.1">
    <property type="nucleotide sequence ID" value="XM_014039050.1"/>
</dbReference>
<dbReference type="AlphaFoldDB" id="A0A0D2LV67"/>
<dbReference type="OrthoDB" id="533321at2759"/>
<accession>A0A0D2LV67</accession>
<feature type="compositionally biased region" description="Low complexity" evidence="1">
    <location>
        <begin position="32"/>
        <end position="52"/>
    </location>
</feature>
<dbReference type="GeneID" id="25729844"/>
<keyword evidence="3" id="KW-1185">Reference proteome</keyword>
<evidence type="ECO:0000313" key="3">
    <source>
        <dbReference type="Proteomes" id="UP000054498"/>
    </source>
</evidence>
<dbReference type="STRING" id="145388.A0A0D2LV67"/>
<dbReference type="SUPFAM" id="SSF117991">
    <property type="entry name" value="YbeD/HP0495-like"/>
    <property type="match status" value="1"/>
</dbReference>
<sequence>MRAGATSPAVRSGAFLRQSCATQQRRQLHVRAAGGEQDGQPAAGPGPQSSGPVREFSAYTSVDEWKKLDSKVNTYPCTRSFQAIGVSDGTGAFKADILGAVQSVVGQVHVECINERPSSGGKYTAVRIGPVHVQSGDQVVEIFARIKEAGGSRLKWYM</sequence>
<dbReference type="PANTHER" id="PTHR34782:SF1">
    <property type="entry name" value="PHOSPHORIBOSYLFORMYLGLYCINAMIDINE SYNTHASE"/>
    <property type="match status" value="1"/>
</dbReference>
<protein>
    <submittedName>
        <fullName evidence="2">Uncharacterized protein</fullName>
    </submittedName>
</protein>
<organism evidence="2 3">
    <name type="scientific">Monoraphidium neglectum</name>
    <dbReference type="NCBI Taxonomy" id="145388"/>
    <lineage>
        <taxon>Eukaryota</taxon>
        <taxon>Viridiplantae</taxon>
        <taxon>Chlorophyta</taxon>
        <taxon>core chlorophytes</taxon>
        <taxon>Chlorophyceae</taxon>
        <taxon>CS clade</taxon>
        <taxon>Sphaeropleales</taxon>
        <taxon>Selenastraceae</taxon>
        <taxon>Monoraphidium</taxon>
    </lineage>
</organism>